<accession>A0A6L2MV48</accession>
<sequence length="124" mass="14164">MKHLPQPKKPIRIIPVPAGIVQAAKLLKQMNIQDGGEGCVMSTQEYMKKFVEGVDEDFKSGSWVSATEYVNANGSIVCRNVTNQDEQALNLALEEEVRQARAEHEWLEKCRQEEELDKEHERQL</sequence>
<reference evidence="1" key="1">
    <citation type="journal article" date="2019" name="Sci. Rep.">
        <title>Draft genome of Tanacetum cinerariifolium, the natural source of mosquito coil.</title>
        <authorList>
            <person name="Yamashiro T."/>
            <person name="Shiraishi A."/>
            <person name="Satake H."/>
            <person name="Nakayama K."/>
        </authorList>
    </citation>
    <scope>NUCLEOTIDE SEQUENCE</scope>
</reference>
<name>A0A6L2MV48_TANCI</name>
<protein>
    <submittedName>
        <fullName evidence="1">Uncharacterized protein</fullName>
    </submittedName>
</protein>
<dbReference type="AlphaFoldDB" id="A0A6L2MV48"/>
<proteinExistence type="predicted"/>
<evidence type="ECO:0000313" key="1">
    <source>
        <dbReference type="EMBL" id="GEU77127.1"/>
    </source>
</evidence>
<organism evidence="1">
    <name type="scientific">Tanacetum cinerariifolium</name>
    <name type="common">Dalmatian daisy</name>
    <name type="synonym">Chrysanthemum cinerariifolium</name>
    <dbReference type="NCBI Taxonomy" id="118510"/>
    <lineage>
        <taxon>Eukaryota</taxon>
        <taxon>Viridiplantae</taxon>
        <taxon>Streptophyta</taxon>
        <taxon>Embryophyta</taxon>
        <taxon>Tracheophyta</taxon>
        <taxon>Spermatophyta</taxon>
        <taxon>Magnoliopsida</taxon>
        <taxon>eudicotyledons</taxon>
        <taxon>Gunneridae</taxon>
        <taxon>Pentapetalae</taxon>
        <taxon>asterids</taxon>
        <taxon>campanulids</taxon>
        <taxon>Asterales</taxon>
        <taxon>Asteraceae</taxon>
        <taxon>Asteroideae</taxon>
        <taxon>Anthemideae</taxon>
        <taxon>Anthemidinae</taxon>
        <taxon>Tanacetum</taxon>
    </lineage>
</organism>
<dbReference type="EMBL" id="BKCJ010007411">
    <property type="protein sequence ID" value="GEU77127.1"/>
    <property type="molecule type" value="Genomic_DNA"/>
</dbReference>
<gene>
    <name evidence="1" type="ORF">Tci_049105</name>
</gene>
<comment type="caution">
    <text evidence="1">The sequence shown here is derived from an EMBL/GenBank/DDBJ whole genome shotgun (WGS) entry which is preliminary data.</text>
</comment>